<dbReference type="Proteomes" id="UP000663868">
    <property type="component" value="Unassembled WGS sequence"/>
</dbReference>
<evidence type="ECO:0000313" key="5">
    <source>
        <dbReference type="Proteomes" id="UP000663844"/>
    </source>
</evidence>
<dbReference type="EMBL" id="CAJOBB010010540">
    <property type="protein sequence ID" value="CAF4246628.1"/>
    <property type="molecule type" value="Genomic_DNA"/>
</dbReference>
<name>A0A819MLT4_9BILA</name>
<dbReference type="EMBL" id="CAJOAZ010003065">
    <property type="protein sequence ID" value="CAF3981845.1"/>
    <property type="molecule type" value="Genomic_DNA"/>
</dbReference>
<dbReference type="EMBL" id="CAJNOG010000168">
    <property type="protein sequence ID" value="CAF1032691.1"/>
    <property type="molecule type" value="Genomic_DNA"/>
</dbReference>
<proteinExistence type="predicted"/>
<dbReference type="InterPro" id="IPR013083">
    <property type="entry name" value="Znf_RING/FYVE/PHD"/>
</dbReference>
<dbReference type="AlphaFoldDB" id="A0A819MLT4"/>
<accession>A0A819MLT4</accession>
<reference evidence="3" key="1">
    <citation type="submission" date="2021-02" db="EMBL/GenBank/DDBJ databases">
        <authorList>
            <person name="Nowell W R."/>
        </authorList>
    </citation>
    <scope>NUCLEOTIDE SEQUENCE</scope>
</reference>
<dbReference type="Proteomes" id="UP000663844">
    <property type="component" value="Unassembled WGS sequence"/>
</dbReference>
<dbReference type="Gene3D" id="3.30.40.10">
    <property type="entry name" value="Zinc/RING finger domain, C3HC4 (zinc finger)"/>
    <property type="match status" value="1"/>
</dbReference>
<comment type="caution">
    <text evidence="3">The sequence shown here is derived from an EMBL/GenBank/DDBJ whole genome shotgun (WGS) entry which is preliminary data.</text>
</comment>
<protein>
    <submittedName>
        <fullName evidence="3">Uncharacterized protein</fullName>
    </submittedName>
</protein>
<dbReference type="EMBL" id="CAJNOE010000081">
    <property type="protein sequence ID" value="CAF0876488.1"/>
    <property type="molecule type" value="Genomic_DNA"/>
</dbReference>
<dbReference type="Proteomes" id="UP000663845">
    <property type="component" value="Unassembled WGS sequence"/>
</dbReference>
<evidence type="ECO:0000313" key="3">
    <source>
        <dbReference type="EMBL" id="CAF3981845.1"/>
    </source>
</evidence>
<evidence type="ECO:0000313" key="4">
    <source>
        <dbReference type="EMBL" id="CAF4246628.1"/>
    </source>
</evidence>
<evidence type="ECO:0000313" key="2">
    <source>
        <dbReference type="EMBL" id="CAF1032691.1"/>
    </source>
</evidence>
<evidence type="ECO:0000313" key="1">
    <source>
        <dbReference type="EMBL" id="CAF0876488.1"/>
    </source>
</evidence>
<gene>
    <name evidence="1" type="ORF">IZO911_LOCUS10947</name>
    <name evidence="2" type="ORF">JYZ213_LOCUS17691</name>
    <name evidence="4" type="ORF">KXQ929_LOCUS42574</name>
    <name evidence="3" type="ORF">OXD698_LOCUS28431</name>
</gene>
<dbReference type="Proteomes" id="UP000663860">
    <property type="component" value="Unassembled WGS sequence"/>
</dbReference>
<sequence length="217" mass="25230">MLFHYIRLSDVRPGDHLYQWQNFRLLQGIAVPSNNNPTEIHVVMLNGLNTFHLVTLKQFTGRKFLRRALYNQSDSYLHTIKLRGTSFSESARPAEEIVQNALLLVDRTNQKPGCLHEIIIQNFAQLCCTIEHKQWRDKWLADEQNLYLLNNFEQASNLTSAAAINEQRVKELEQIIENLKDEQRCQLCMDQLINVAFLCGHVACCMFRMCSKTQDMS</sequence>
<organism evidence="3 5">
    <name type="scientific">Adineta steineri</name>
    <dbReference type="NCBI Taxonomy" id="433720"/>
    <lineage>
        <taxon>Eukaryota</taxon>
        <taxon>Metazoa</taxon>
        <taxon>Spiralia</taxon>
        <taxon>Gnathifera</taxon>
        <taxon>Rotifera</taxon>
        <taxon>Eurotatoria</taxon>
        <taxon>Bdelloidea</taxon>
        <taxon>Adinetida</taxon>
        <taxon>Adinetidae</taxon>
        <taxon>Adineta</taxon>
    </lineage>
</organism>